<organism evidence="2 3">
    <name type="scientific">Entomospira entomophila</name>
    <dbReference type="NCBI Taxonomy" id="2719988"/>
    <lineage>
        <taxon>Bacteria</taxon>
        <taxon>Pseudomonadati</taxon>
        <taxon>Spirochaetota</taxon>
        <taxon>Spirochaetia</taxon>
        <taxon>Spirochaetales</taxon>
        <taxon>Spirochaetaceae</taxon>
        <taxon>Entomospira</taxon>
    </lineage>
</organism>
<evidence type="ECO:0000313" key="3">
    <source>
        <dbReference type="Proteomes" id="UP000711995"/>
    </source>
</evidence>
<protein>
    <submittedName>
        <fullName evidence="2">Uncharacterized protein</fullName>
    </submittedName>
</protein>
<reference evidence="2 3" key="1">
    <citation type="submission" date="2020-03" db="EMBL/GenBank/DDBJ databases">
        <title>Spirochaetal bacteria isolated from arthropods constitute a novel genus Entomospira genus novum within the order Spirochaetales.</title>
        <authorList>
            <person name="Grana-Miraglia L."/>
            <person name="Sikutova S."/>
            <person name="Fingerle V."/>
            <person name="Sing A."/>
            <person name="Castillo-Ramirez S."/>
            <person name="Margos G."/>
            <person name="Rudolf I."/>
        </authorList>
    </citation>
    <scope>NUCLEOTIDE SEQUENCE [LARGE SCALE GENOMIC DNA]</scope>
    <source>
        <strain evidence="2 3">BR193</strain>
    </source>
</reference>
<dbReference type="Proteomes" id="UP000711995">
    <property type="component" value="Unassembled WGS sequence"/>
</dbReference>
<keyword evidence="3" id="KW-1185">Reference proteome</keyword>
<accession>A0A968G9G2</accession>
<sequence length="146" mass="17233">MYKEYIKLFFKTMAIAFLVIVSLPLIIVGVYVSGIGWNKGPFYALLETSEYPKPTNKYLMEHGVMFNDWGRDITKDVRSSSWPAILSEITHFAWCEEEYDIIYLKTRYGENFYRFHIITHELKTLSEEEFIHLGLSWYPAFRSAAH</sequence>
<evidence type="ECO:0000256" key="1">
    <source>
        <dbReference type="SAM" id="Phobius"/>
    </source>
</evidence>
<keyword evidence="1" id="KW-1133">Transmembrane helix</keyword>
<feature type="transmembrane region" description="Helical" evidence="1">
    <location>
        <begin position="12"/>
        <end position="32"/>
    </location>
</feature>
<keyword evidence="1" id="KW-0472">Membrane</keyword>
<comment type="caution">
    <text evidence="2">The sequence shown here is derived from an EMBL/GenBank/DDBJ whole genome shotgun (WGS) entry which is preliminary data.</text>
</comment>
<dbReference type="AlphaFoldDB" id="A0A968G9G2"/>
<gene>
    <name evidence="2" type="ORF">HCT14_05885</name>
</gene>
<dbReference type="EMBL" id="JAATLJ010000001">
    <property type="protein sequence ID" value="NIZ41030.1"/>
    <property type="molecule type" value="Genomic_DNA"/>
</dbReference>
<evidence type="ECO:0000313" key="2">
    <source>
        <dbReference type="EMBL" id="NIZ41030.1"/>
    </source>
</evidence>
<keyword evidence="1" id="KW-0812">Transmembrane</keyword>
<dbReference type="RefSeq" id="WP_167700612.1">
    <property type="nucleotide sequence ID" value="NZ_CP118174.1"/>
</dbReference>
<proteinExistence type="predicted"/>
<name>A0A968G9G2_9SPIO</name>